<sequence length="248" mass="26984">MTTDFIQQLQDDVWGILTNDAGFTSVPVYRARTPLEKDADGAPIVGQSAMIEEEIEQTLGGLTMKNGKCGIVAVVMLPDVKAESAESRGPALELTVIVRIIEDRLFNEGLTGTGITSAQLALHTVQVLHRRSLRGLYTLRVHPQSMMEEVPLPGDRTAQEVRLILSRSMAPLPKCARPAGTLVEGTLTLTCSEEAAVIYWTQDGTWPGPQNPQAAFYESPVDVHEATQIRAAAYAGEMQPSDDVWITV</sequence>
<evidence type="ECO:0000313" key="3">
    <source>
        <dbReference type="Proteomes" id="UP000321577"/>
    </source>
</evidence>
<evidence type="ECO:0000259" key="1">
    <source>
        <dbReference type="Pfam" id="PF13290"/>
    </source>
</evidence>
<dbReference type="InterPro" id="IPR059177">
    <property type="entry name" value="GH29D-like_dom"/>
</dbReference>
<comment type="caution">
    <text evidence="2">The sequence shown here is derived from an EMBL/GenBank/DDBJ whole genome shotgun (WGS) entry which is preliminary data.</text>
</comment>
<accession>A0A512MI42</accession>
<dbReference type="EMBL" id="BKAG01000097">
    <property type="protein sequence ID" value="GEP46407.1"/>
    <property type="molecule type" value="Genomic_DNA"/>
</dbReference>
<keyword evidence="3" id="KW-1185">Reference proteome</keyword>
<protein>
    <recommendedName>
        <fullName evidence="1">GH29D-like beta-sandwich domain-containing protein</fullName>
    </recommendedName>
</protein>
<dbReference type="AlphaFoldDB" id="A0A512MI42"/>
<evidence type="ECO:0000313" key="2">
    <source>
        <dbReference type="EMBL" id="GEP46407.1"/>
    </source>
</evidence>
<dbReference type="Pfam" id="PF13290">
    <property type="entry name" value="CHB_HEX_C_1"/>
    <property type="match status" value="1"/>
</dbReference>
<proteinExistence type="predicted"/>
<dbReference type="OrthoDB" id="199544at2"/>
<feature type="domain" description="GH29D-like beta-sandwich" evidence="1">
    <location>
        <begin position="178"/>
        <end position="242"/>
    </location>
</feature>
<organism evidence="2 3">
    <name type="scientific">Brevifollis gellanilyticus</name>
    <dbReference type="NCBI Taxonomy" id="748831"/>
    <lineage>
        <taxon>Bacteria</taxon>
        <taxon>Pseudomonadati</taxon>
        <taxon>Verrucomicrobiota</taxon>
        <taxon>Verrucomicrobiia</taxon>
        <taxon>Verrucomicrobiales</taxon>
        <taxon>Verrucomicrobiaceae</taxon>
    </lineage>
</organism>
<dbReference type="RefSeq" id="WP_146856252.1">
    <property type="nucleotide sequence ID" value="NZ_BKAG01000097.1"/>
</dbReference>
<dbReference type="Proteomes" id="UP000321577">
    <property type="component" value="Unassembled WGS sequence"/>
</dbReference>
<name>A0A512MI42_9BACT</name>
<gene>
    <name evidence="2" type="ORF">BGE01nite_56980</name>
</gene>
<reference evidence="2 3" key="1">
    <citation type="submission" date="2019-07" db="EMBL/GenBank/DDBJ databases">
        <title>Whole genome shotgun sequence of Brevifollis gellanilyticus NBRC 108608.</title>
        <authorList>
            <person name="Hosoyama A."/>
            <person name="Uohara A."/>
            <person name="Ohji S."/>
            <person name="Ichikawa N."/>
        </authorList>
    </citation>
    <scope>NUCLEOTIDE SEQUENCE [LARGE SCALE GENOMIC DNA]</scope>
    <source>
        <strain evidence="2 3">NBRC 108608</strain>
    </source>
</reference>